<reference evidence="1 2" key="1">
    <citation type="submission" date="2021-06" db="EMBL/GenBank/DDBJ databases">
        <authorList>
            <person name="Palmer J.M."/>
        </authorList>
    </citation>
    <scope>NUCLEOTIDE SEQUENCE [LARGE SCALE GENOMIC DNA]</scope>
    <source>
        <strain evidence="2">if_2019</strain>
        <tissue evidence="1">Muscle</tissue>
    </source>
</reference>
<organism evidence="1 2">
    <name type="scientific">Ilyodon furcidens</name>
    <name type="common">goldbreast splitfin</name>
    <dbReference type="NCBI Taxonomy" id="33524"/>
    <lineage>
        <taxon>Eukaryota</taxon>
        <taxon>Metazoa</taxon>
        <taxon>Chordata</taxon>
        <taxon>Craniata</taxon>
        <taxon>Vertebrata</taxon>
        <taxon>Euteleostomi</taxon>
        <taxon>Actinopterygii</taxon>
        <taxon>Neopterygii</taxon>
        <taxon>Teleostei</taxon>
        <taxon>Neoteleostei</taxon>
        <taxon>Acanthomorphata</taxon>
        <taxon>Ovalentaria</taxon>
        <taxon>Atherinomorphae</taxon>
        <taxon>Cyprinodontiformes</taxon>
        <taxon>Goodeidae</taxon>
        <taxon>Ilyodon</taxon>
    </lineage>
</organism>
<dbReference type="Proteomes" id="UP001482620">
    <property type="component" value="Unassembled WGS sequence"/>
</dbReference>
<evidence type="ECO:0000313" key="1">
    <source>
        <dbReference type="EMBL" id="MEQ2250298.1"/>
    </source>
</evidence>
<name>A0ABV0V1J4_9TELE</name>
<gene>
    <name evidence="1" type="ORF">ILYODFUR_038550</name>
</gene>
<dbReference type="EMBL" id="JAHRIQ010090817">
    <property type="protein sequence ID" value="MEQ2250298.1"/>
    <property type="molecule type" value="Genomic_DNA"/>
</dbReference>
<protein>
    <submittedName>
        <fullName evidence="1">Uncharacterized protein</fullName>
    </submittedName>
</protein>
<proteinExistence type="predicted"/>
<comment type="caution">
    <text evidence="1">The sequence shown here is derived from an EMBL/GenBank/DDBJ whole genome shotgun (WGS) entry which is preliminary data.</text>
</comment>
<keyword evidence="2" id="KW-1185">Reference proteome</keyword>
<evidence type="ECO:0000313" key="2">
    <source>
        <dbReference type="Proteomes" id="UP001482620"/>
    </source>
</evidence>
<accession>A0ABV0V1J4</accession>
<sequence>MLKYCPKFNIFGCSRSFILSWALSKLLATKHKYKGRYSQRIQRLKVAPCDVILRKIIEFLTWQKYLPGRGDTMFMKVVHLAFSKHGFNICRDWFQKECSGF</sequence>